<comment type="caution">
    <text evidence="1">The sequence shown here is derived from an EMBL/GenBank/DDBJ whole genome shotgun (WGS) entry which is preliminary data.</text>
</comment>
<evidence type="ECO:0000313" key="2">
    <source>
        <dbReference type="Proteomes" id="UP000826656"/>
    </source>
</evidence>
<reference evidence="1 2" key="1">
    <citation type="journal article" date="2021" name="bioRxiv">
        <title>Chromosome-scale and haplotype-resolved genome assembly of a tetraploid potato cultivar.</title>
        <authorList>
            <person name="Sun H."/>
            <person name="Jiao W.-B."/>
            <person name="Krause K."/>
            <person name="Campoy J.A."/>
            <person name="Goel M."/>
            <person name="Folz-Donahue K."/>
            <person name="Kukat C."/>
            <person name="Huettel B."/>
            <person name="Schneeberger K."/>
        </authorList>
    </citation>
    <scope>NUCLEOTIDE SEQUENCE [LARGE SCALE GENOMIC DNA]</scope>
    <source>
        <strain evidence="1">SolTubOtavaFocal</strain>
        <tissue evidence="1">Leaves</tissue>
    </source>
</reference>
<evidence type="ECO:0000313" key="1">
    <source>
        <dbReference type="EMBL" id="KAH0748872.1"/>
    </source>
</evidence>
<protein>
    <submittedName>
        <fullName evidence="1">Uncharacterized protein</fullName>
    </submittedName>
</protein>
<accession>A0ABQ7UGZ0</accession>
<proteinExistence type="predicted"/>
<name>A0ABQ7UGZ0_SOLTU</name>
<keyword evidence="2" id="KW-1185">Reference proteome</keyword>
<sequence>MLCAQGGQKLSPYLCAHVSGFHTSKYVFLFPYKHCGMNSIVSECQFHIEIKAQNFAEEERNGDVRVSLLLLSSMGFAGDYLAFAGVDCSPLAGQSSWSCCLLLSSSLEQMRREKEARRSELVLALLLAGAAFACWRKERIGGGARLPAGFCGCSLAGAVRCFA</sequence>
<gene>
    <name evidence="1" type="ORF">KY290_028104</name>
</gene>
<dbReference type="EMBL" id="JAIVGD010000019">
    <property type="protein sequence ID" value="KAH0748872.1"/>
    <property type="molecule type" value="Genomic_DNA"/>
</dbReference>
<organism evidence="1 2">
    <name type="scientific">Solanum tuberosum</name>
    <name type="common">Potato</name>
    <dbReference type="NCBI Taxonomy" id="4113"/>
    <lineage>
        <taxon>Eukaryota</taxon>
        <taxon>Viridiplantae</taxon>
        <taxon>Streptophyta</taxon>
        <taxon>Embryophyta</taxon>
        <taxon>Tracheophyta</taxon>
        <taxon>Spermatophyta</taxon>
        <taxon>Magnoliopsida</taxon>
        <taxon>eudicotyledons</taxon>
        <taxon>Gunneridae</taxon>
        <taxon>Pentapetalae</taxon>
        <taxon>asterids</taxon>
        <taxon>lamiids</taxon>
        <taxon>Solanales</taxon>
        <taxon>Solanaceae</taxon>
        <taxon>Solanoideae</taxon>
        <taxon>Solaneae</taxon>
        <taxon>Solanum</taxon>
    </lineage>
</organism>
<dbReference type="Proteomes" id="UP000826656">
    <property type="component" value="Unassembled WGS sequence"/>
</dbReference>